<dbReference type="EMBL" id="JAMWBK010000006">
    <property type="protein sequence ID" value="KAJ8903819.1"/>
    <property type="molecule type" value="Genomic_DNA"/>
</dbReference>
<feature type="transmembrane region" description="Helical" evidence="8">
    <location>
        <begin position="122"/>
        <end position="139"/>
    </location>
</feature>
<dbReference type="AlphaFoldDB" id="A0AAV8UP69"/>
<dbReference type="Pfam" id="PF20398">
    <property type="entry name" value="DUF6691"/>
    <property type="match status" value="1"/>
</dbReference>
<dbReference type="Proteomes" id="UP001157974">
    <property type="component" value="Unassembled WGS sequence"/>
</dbReference>
<dbReference type="InterPro" id="IPR046513">
    <property type="entry name" value="DUF6691"/>
</dbReference>
<dbReference type="PANTHER" id="PTHR30574:SF1">
    <property type="entry name" value="SULPHUR TRANSPORT DOMAIN-CONTAINING PROTEIN"/>
    <property type="match status" value="1"/>
</dbReference>
<evidence type="ECO:0000313" key="9">
    <source>
        <dbReference type="EMBL" id="KAJ8903819.1"/>
    </source>
</evidence>
<dbReference type="GO" id="GO:0005886">
    <property type="term" value="C:plasma membrane"/>
    <property type="evidence" value="ECO:0007669"/>
    <property type="project" value="UniProtKB-SubCell"/>
</dbReference>
<keyword evidence="7 8" id="KW-0472">Membrane</keyword>
<evidence type="ECO:0000256" key="4">
    <source>
        <dbReference type="ARBA" id="ARBA00022519"/>
    </source>
</evidence>
<sequence length="332" mass="34844">MKIDWVGGLLGGGLMAVATSSFLALTGRLIGLSGIFSGVSKPSVSGFSWKASFTSGLLLGSVVTQMQTRGDWILLPFNGTFPSWFAYIAGGFLVGFGTRLANGCTSGHGLCGIARFSVRSTLATITFLGTGIVTATMIDALGGGPFRNLPGAFDQSHDYLRWFAAASAFGLLVRSVWRSRGDGNSLINVIVPFGAGATFGAGLMVSAMPTPEKLLGFLTMTNFETWDATLMAVFATGVALNSIFFKLILSSLERPVLAETDEEAKFEIPANNYDITRKLILGSIMFGGGMGISGACPGPGGVLMAMGMPKGWAFTISMYAGFEAVSRLQKIL</sequence>
<feature type="transmembrane region" description="Helical" evidence="8">
    <location>
        <begin position="159"/>
        <end position="177"/>
    </location>
</feature>
<comment type="subcellular location">
    <subcellularLocation>
        <location evidence="1">Cell inner membrane</location>
        <topology evidence="1">Multi-pass membrane protein</topology>
    </subcellularLocation>
</comment>
<keyword evidence="2" id="KW-0813">Transport</keyword>
<evidence type="ECO:0000313" key="10">
    <source>
        <dbReference type="Proteomes" id="UP001157974"/>
    </source>
</evidence>
<feature type="transmembrane region" description="Helical" evidence="8">
    <location>
        <begin position="84"/>
        <end position="101"/>
    </location>
</feature>
<evidence type="ECO:0000256" key="2">
    <source>
        <dbReference type="ARBA" id="ARBA00022448"/>
    </source>
</evidence>
<gene>
    <name evidence="9" type="ORF">NDN08_000352</name>
</gene>
<organism evidence="9 10">
    <name type="scientific">Rhodosorus marinus</name>
    <dbReference type="NCBI Taxonomy" id="101924"/>
    <lineage>
        <taxon>Eukaryota</taxon>
        <taxon>Rhodophyta</taxon>
        <taxon>Stylonematophyceae</taxon>
        <taxon>Stylonematales</taxon>
        <taxon>Stylonemataceae</taxon>
        <taxon>Rhodosorus</taxon>
    </lineage>
</organism>
<evidence type="ECO:0000256" key="1">
    <source>
        <dbReference type="ARBA" id="ARBA00004429"/>
    </source>
</evidence>
<keyword evidence="10" id="KW-1185">Reference proteome</keyword>
<comment type="caution">
    <text evidence="9">The sequence shown here is derived from an EMBL/GenBank/DDBJ whole genome shotgun (WGS) entry which is preliminary data.</text>
</comment>
<evidence type="ECO:0000256" key="3">
    <source>
        <dbReference type="ARBA" id="ARBA00022475"/>
    </source>
</evidence>
<evidence type="ECO:0000256" key="5">
    <source>
        <dbReference type="ARBA" id="ARBA00022692"/>
    </source>
</evidence>
<evidence type="ECO:0000256" key="8">
    <source>
        <dbReference type="SAM" id="Phobius"/>
    </source>
</evidence>
<dbReference type="Pfam" id="PF04143">
    <property type="entry name" value="Sulf_transp"/>
    <property type="match status" value="1"/>
</dbReference>
<keyword evidence="3" id="KW-1003">Cell membrane</keyword>
<dbReference type="PANTHER" id="PTHR30574">
    <property type="entry name" value="INNER MEMBRANE PROTEIN YEDE"/>
    <property type="match status" value="1"/>
</dbReference>
<keyword evidence="5 8" id="KW-0812">Transmembrane</keyword>
<keyword evidence="6 8" id="KW-1133">Transmembrane helix</keyword>
<feature type="transmembrane region" description="Helical" evidence="8">
    <location>
        <begin position="6"/>
        <end position="26"/>
    </location>
</feature>
<dbReference type="InterPro" id="IPR007272">
    <property type="entry name" value="Sulf_transp_TsuA/YedE"/>
</dbReference>
<reference evidence="9 10" key="1">
    <citation type="journal article" date="2023" name="Nat. Commun.">
        <title>Origin of minicircular mitochondrial genomes in red algae.</title>
        <authorList>
            <person name="Lee Y."/>
            <person name="Cho C.H."/>
            <person name="Lee Y.M."/>
            <person name="Park S.I."/>
            <person name="Yang J.H."/>
            <person name="West J.A."/>
            <person name="Bhattacharya D."/>
            <person name="Yoon H.S."/>
        </authorList>
    </citation>
    <scope>NUCLEOTIDE SEQUENCE [LARGE SCALE GENOMIC DNA]</scope>
    <source>
        <strain evidence="9 10">CCMP1338</strain>
        <tissue evidence="9">Whole cell</tissue>
    </source>
</reference>
<evidence type="ECO:0000256" key="6">
    <source>
        <dbReference type="ARBA" id="ARBA00022989"/>
    </source>
</evidence>
<proteinExistence type="predicted"/>
<name>A0AAV8UP69_9RHOD</name>
<evidence type="ECO:0000256" key="7">
    <source>
        <dbReference type="ARBA" id="ARBA00023136"/>
    </source>
</evidence>
<feature type="transmembrane region" description="Helical" evidence="8">
    <location>
        <begin position="189"/>
        <end position="208"/>
    </location>
</feature>
<protein>
    <recommendedName>
        <fullName evidence="11">Sulphur transport domain-containing protein</fullName>
    </recommendedName>
</protein>
<evidence type="ECO:0008006" key="11">
    <source>
        <dbReference type="Google" id="ProtNLM"/>
    </source>
</evidence>
<accession>A0AAV8UP69</accession>
<keyword evidence="4" id="KW-0997">Cell inner membrane</keyword>
<feature type="transmembrane region" description="Helical" evidence="8">
    <location>
        <begin position="228"/>
        <end position="249"/>
    </location>
</feature>